<dbReference type="Proteomes" id="UP000823630">
    <property type="component" value="Unassembled WGS sequence"/>
</dbReference>
<comment type="caution">
    <text evidence="2">The sequence shown here is derived from an EMBL/GenBank/DDBJ whole genome shotgun (WGS) entry which is preliminary data.</text>
</comment>
<evidence type="ECO:0000313" key="2">
    <source>
        <dbReference type="EMBL" id="MBO8424878.1"/>
    </source>
</evidence>
<keyword evidence="1" id="KW-0732">Signal</keyword>
<dbReference type="EMBL" id="JADINC010000004">
    <property type="protein sequence ID" value="MBO8424878.1"/>
    <property type="molecule type" value="Genomic_DNA"/>
</dbReference>
<sequence length="225" mass="23624">MNKIARLFCVFGICAVCAPGFCADATVASRETTTIDCTEINARIAELAAIENPDDTTATELAKLQATYRSSCVHTASGRRTSGRVSTMSVVATEPTPTVASAPVETILTAYSALTEYLTERRTLCDNLAANITTLKNNAVSDDELKPLQNQYDADCTDIDKSATVDVDPETAALNMAAGLCPDGGAPNKFGCCTGETFKDLGNLTFGCCSDDGECHVPLSDGNAI</sequence>
<evidence type="ECO:0000256" key="1">
    <source>
        <dbReference type="SAM" id="SignalP"/>
    </source>
</evidence>
<dbReference type="AlphaFoldDB" id="A0A9D9DCG5"/>
<reference evidence="2" key="1">
    <citation type="submission" date="2020-10" db="EMBL/GenBank/DDBJ databases">
        <authorList>
            <person name="Gilroy R."/>
        </authorList>
    </citation>
    <scope>NUCLEOTIDE SEQUENCE</scope>
    <source>
        <strain evidence="2">8207</strain>
    </source>
</reference>
<name>A0A9D9DCG5_9PROT</name>
<accession>A0A9D9DCG5</accession>
<feature type="chain" id="PRO_5039571823" evidence="1">
    <location>
        <begin position="23"/>
        <end position="225"/>
    </location>
</feature>
<organism evidence="2 3">
    <name type="scientific">Candidatus Enterousia avistercoris</name>
    <dbReference type="NCBI Taxonomy" id="2840788"/>
    <lineage>
        <taxon>Bacteria</taxon>
        <taxon>Pseudomonadati</taxon>
        <taxon>Pseudomonadota</taxon>
        <taxon>Alphaproteobacteria</taxon>
        <taxon>Candidatus Enterousia</taxon>
    </lineage>
</organism>
<proteinExistence type="predicted"/>
<feature type="signal peptide" evidence="1">
    <location>
        <begin position="1"/>
        <end position="22"/>
    </location>
</feature>
<evidence type="ECO:0000313" key="3">
    <source>
        <dbReference type="Proteomes" id="UP000823630"/>
    </source>
</evidence>
<reference evidence="2" key="2">
    <citation type="journal article" date="2021" name="PeerJ">
        <title>Extensive microbial diversity within the chicken gut microbiome revealed by metagenomics and culture.</title>
        <authorList>
            <person name="Gilroy R."/>
            <person name="Ravi A."/>
            <person name="Getino M."/>
            <person name="Pursley I."/>
            <person name="Horton D.L."/>
            <person name="Alikhan N.F."/>
            <person name="Baker D."/>
            <person name="Gharbi K."/>
            <person name="Hall N."/>
            <person name="Watson M."/>
            <person name="Adriaenssens E.M."/>
            <person name="Foster-Nyarko E."/>
            <person name="Jarju S."/>
            <person name="Secka A."/>
            <person name="Antonio M."/>
            <person name="Oren A."/>
            <person name="Chaudhuri R.R."/>
            <person name="La Ragione R."/>
            <person name="Hildebrand F."/>
            <person name="Pallen M.J."/>
        </authorList>
    </citation>
    <scope>NUCLEOTIDE SEQUENCE</scope>
    <source>
        <strain evidence="2">8207</strain>
    </source>
</reference>
<protein>
    <submittedName>
        <fullName evidence="2">Uncharacterized protein</fullName>
    </submittedName>
</protein>
<gene>
    <name evidence="2" type="ORF">IAC69_00140</name>
</gene>